<protein>
    <submittedName>
        <fullName evidence="1">Uncharacterized protein</fullName>
    </submittedName>
</protein>
<evidence type="ECO:0000313" key="1">
    <source>
        <dbReference type="EMBL" id="OLP58611.1"/>
    </source>
</evidence>
<evidence type="ECO:0000313" key="2">
    <source>
        <dbReference type="Proteomes" id="UP000186364"/>
    </source>
</evidence>
<gene>
    <name evidence="1" type="ORF">BJF93_17355</name>
</gene>
<sequence length="80" mass="8330">MPGLNAVYEVLTFALDHRGHPVATGAPLQVDSEDAALALATRLKADHAGVAAIRRPVRAAIGETGPIEILFQAGRLGDFA</sequence>
<dbReference type="OrthoDB" id="7949440at2"/>
<comment type="caution">
    <text evidence="1">The sequence shown here is derived from an EMBL/GenBank/DDBJ whole genome shotgun (WGS) entry which is preliminary data.</text>
</comment>
<name>A0A1Q9ATF4_9HYPH</name>
<proteinExistence type="predicted"/>
<dbReference type="Proteomes" id="UP000186364">
    <property type="component" value="Unassembled WGS sequence"/>
</dbReference>
<dbReference type="RefSeq" id="WP_075629036.1">
    <property type="nucleotide sequence ID" value="NZ_FOAM01000003.1"/>
</dbReference>
<organism evidence="1 2">
    <name type="scientific">Xaviernesmea oryzae</name>
    <dbReference type="NCBI Taxonomy" id="464029"/>
    <lineage>
        <taxon>Bacteria</taxon>
        <taxon>Pseudomonadati</taxon>
        <taxon>Pseudomonadota</taxon>
        <taxon>Alphaproteobacteria</taxon>
        <taxon>Hyphomicrobiales</taxon>
        <taxon>Rhizobiaceae</taxon>
        <taxon>Rhizobium/Agrobacterium group</taxon>
        <taxon>Xaviernesmea</taxon>
    </lineage>
</organism>
<dbReference type="EMBL" id="MKIP01000057">
    <property type="protein sequence ID" value="OLP58611.1"/>
    <property type="molecule type" value="Genomic_DNA"/>
</dbReference>
<reference evidence="1 2" key="1">
    <citation type="submission" date="2016-09" db="EMBL/GenBank/DDBJ databases">
        <title>Rhizobium sp. nov., a novel species isolated from the rice rhizosphere.</title>
        <authorList>
            <person name="Zhao J."/>
            <person name="Zhang X."/>
        </authorList>
    </citation>
    <scope>NUCLEOTIDE SEQUENCE [LARGE SCALE GENOMIC DNA]</scope>
    <source>
        <strain evidence="1 2">1.7048</strain>
    </source>
</reference>
<dbReference type="AlphaFoldDB" id="A0A1Q9ATF4"/>
<keyword evidence="2" id="KW-1185">Reference proteome</keyword>
<accession>A0A1Q9ATF4</accession>